<dbReference type="RefSeq" id="WP_073015902.1">
    <property type="nucleotide sequence ID" value="NZ_FQXU01000003.1"/>
</dbReference>
<evidence type="ECO:0000256" key="1">
    <source>
        <dbReference type="SAM" id="Phobius"/>
    </source>
</evidence>
<feature type="transmembrane region" description="Helical" evidence="1">
    <location>
        <begin position="44"/>
        <end position="61"/>
    </location>
</feature>
<keyword evidence="1" id="KW-1133">Transmembrane helix</keyword>
<evidence type="ECO:0000313" key="2">
    <source>
        <dbReference type="EMBL" id="SHH49627.1"/>
    </source>
</evidence>
<protein>
    <submittedName>
        <fullName evidence="2">Uncharacterized protein</fullName>
    </submittedName>
</protein>
<evidence type="ECO:0000313" key="3">
    <source>
        <dbReference type="Proteomes" id="UP000184241"/>
    </source>
</evidence>
<name>A0A1M5TFT8_9CLOT</name>
<dbReference type="Proteomes" id="UP000184241">
    <property type="component" value="Unassembled WGS sequence"/>
</dbReference>
<keyword evidence="1" id="KW-0472">Membrane</keyword>
<gene>
    <name evidence="2" type="ORF">SAMN02745941_00203</name>
</gene>
<keyword evidence="1" id="KW-0812">Transmembrane</keyword>
<organism evidence="2 3">
    <name type="scientific">Clostridium intestinale DSM 6191</name>
    <dbReference type="NCBI Taxonomy" id="1121320"/>
    <lineage>
        <taxon>Bacteria</taxon>
        <taxon>Bacillati</taxon>
        <taxon>Bacillota</taxon>
        <taxon>Clostridia</taxon>
        <taxon>Eubacteriales</taxon>
        <taxon>Clostridiaceae</taxon>
        <taxon>Clostridium</taxon>
    </lineage>
</organism>
<sequence length="66" mass="7999">MKEKLNKILNKTIHNEMFVMEMVFFVGLIIIIFTNFYVSVVFGMYFLGFILIAYSVFLFKFRKEKR</sequence>
<feature type="transmembrane region" description="Helical" evidence="1">
    <location>
        <begin position="20"/>
        <end position="38"/>
    </location>
</feature>
<dbReference type="EMBL" id="FQXU01000003">
    <property type="protein sequence ID" value="SHH49627.1"/>
    <property type="molecule type" value="Genomic_DNA"/>
</dbReference>
<dbReference type="AlphaFoldDB" id="A0A1M5TFT8"/>
<accession>A0A1M5TFT8</accession>
<reference evidence="2 3" key="1">
    <citation type="submission" date="2016-11" db="EMBL/GenBank/DDBJ databases">
        <authorList>
            <person name="Jaros S."/>
            <person name="Januszkiewicz K."/>
            <person name="Wedrychowicz H."/>
        </authorList>
    </citation>
    <scope>NUCLEOTIDE SEQUENCE [LARGE SCALE GENOMIC DNA]</scope>
    <source>
        <strain evidence="2 3">DSM 6191</strain>
    </source>
</reference>
<proteinExistence type="predicted"/>